<dbReference type="GO" id="GO:0008239">
    <property type="term" value="F:dipeptidyl-peptidase activity"/>
    <property type="evidence" value="ECO:0007669"/>
    <property type="project" value="TreeGrafter"/>
</dbReference>
<dbReference type="AlphaFoldDB" id="A0A1H6TIB1"/>
<evidence type="ECO:0000259" key="2">
    <source>
        <dbReference type="Pfam" id="PF00326"/>
    </source>
</evidence>
<dbReference type="InterPro" id="IPR001375">
    <property type="entry name" value="Peptidase_S9_cat"/>
</dbReference>
<dbReference type="Gene3D" id="3.40.50.1820">
    <property type="entry name" value="alpha/beta hydrolase"/>
    <property type="match status" value="1"/>
</dbReference>
<dbReference type="InterPro" id="IPR050278">
    <property type="entry name" value="Serine_Prot_S9B/DPPIV"/>
</dbReference>
<dbReference type="Gene3D" id="2.140.10.30">
    <property type="entry name" value="Dipeptidylpeptidase IV, N-terminal domain"/>
    <property type="match status" value="1"/>
</dbReference>
<evidence type="ECO:0000259" key="3">
    <source>
        <dbReference type="Pfam" id="PF00930"/>
    </source>
</evidence>
<evidence type="ECO:0000313" key="4">
    <source>
        <dbReference type="EMBL" id="SEI75945.1"/>
    </source>
</evidence>
<accession>A0A1H6TIB1</accession>
<reference evidence="5" key="1">
    <citation type="submission" date="2016-10" db="EMBL/GenBank/DDBJ databases">
        <authorList>
            <person name="Varghese N."/>
            <person name="Submissions S."/>
        </authorList>
    </citation>
    <scope>NUCLEOTIDE SEQUENCE [LARGE SCALE GENOMIC DNA]</scope>
    <source>
        <strain evidence="5">IBRC-M 10761</strain>
    </source>
</reference>
<organism evidence="4 5">
    <name type="scientific">Cyclobacterium xiamenense</name>
    <dbReference type="NCBI Taxonomy" id="1297121"/>
    <lineage>
        <taxon>Bacteria</taxon>
        <taxon>Pseudomonadati</taxon>
        <taxon>Bacteroidota</taxon>
        <taxon>Cytophagia</taxon>
        <taxon>Cytophagales</taxon>
        <taxon>Cyclobacteriaceae</taxon>
        <taxon>Cyclobacterium</taxon>
    </lineage>
</organism>
<feature type="chain" id="PRO_5011599228" evidence="1">
    <location>
        <begin position="20"/>
        <end position="749"/>
    </location>
</feature>
<feature type="domain" description="Dipeptidylpeptidase IV N-terminal" evidence="3">
    <location>
        <begin position="140"/>
        <end position="456"/>
    </location>
</feature>
<protein>
    <submittedName>
        <fullName evidence="4">Dipeptidyl-peptidase-4</fullName>
    </submittedName>
</protein>
<dbReference type="PANTHER" id="PTHR11731">
    <property type="entry name" value="PROTEASE FAMILY S9B,C DIPEPTIDYL-PEPTIDASE IV-RELATED"/>
    <property type="match status" value="1"/>
</dbReference>
<dbReference type="InterPro" id="IPR002469">
    <property type="entry name" value="Peptidase_S9B_N"/>
</dbReference>
<keyword evidence="5" id="KW-1185">Reference proteome</keyword>
<dbReference type="STRING" id="1416801.SAMN05192553_101148"/>
<dbReference type="GO" id="GO:0008236">
    <property type="term" value="F:serine-type peptidase activity"/>
    <property type="evidence" value="ECO:0007669"/>
    <property type="project" value="InterPro"/>
</dbReference>
<dbReference type="Pfam" id="PF00326">
    <property type="entry name" value="Peptidase_S9"/>
    <property type="match status" value="1"/>
</dbReference>
<keyword evidence="1" id="KW-0732">Signal</keyword>
<dbReference type="InterPro" id="IPR029058">
    <property type="entry name" value="AB_hydrolase_fold"/>
</dbReference>
<dbReference type="PANTHER" id="PTHR11731:SF193">
    <property type="entry name" value="DIPEPTIDYL PEPTIDASE 9"/>
    <property type="match status" value="1"/>
</dbReference>
<dbReference type="GO" id="GO:0006508">
    <property type="term" value="P:proteolysis"/>
    <property type="evidence" value="ECO:0007669"/>
    <property type="project" value="InterPro"/>
</dbReference>
<feature type="signal peptide" evidence="1">
    <location>
        <begin position="1"/>
        <end position="19"/>
    </location>
</feature>
<dbReference type="Pfam" id="PF00930">
    <property type="entry name" value="DPPIV_N"/>
    <property type="match status" value="1"/>
</dbReference>
<feature type="domain" description="Peptidase S9 prolyl oligopeptidase catalytic" evidence="2">
    <location>
        <begin position="548"/>
        <end position="744"/>
    </location>
</feature>
<gene>
    <name evidence="4" type="ORF">SAMN05192553_101148</name>
</gene>
<evidence type="ECO:0000313" key="5">
    <source>
        <dbReference type="Proteomes" id="UP000199403"/>
    </source>
</evidence>
<proteinExistence type="predicted"/>
<sequence length="749" mass="83533">MIKNSKFSLLLSLILLANAAFLSYVAYGQSNASQNHPKVVVPEHTKERLKEIYEENAFSPNSFNGRWLPNGSGYILLENLAGEDTQALVNYDVPGGKRTVLISPEDFDRFGYSIPFIIENYVLSSEGDKILVEISGKDDDHTGSDYWMVDRKTGANEKVVAGANNRISPDGTQILFAEQGDLFVYNLISRNTTRLTFDANSEAVSNGRAVWSPDGTHIVFVQSDAKEVRKRASLIPSDPSYPEIKEQRFARVGGAIAVLRVGVVDTSGKAIRWLPLPIPKEGYYIGQVSWAGNSEEVLVEKRSRFRDQRQFLTANIINGSINTIYEESDPAWVVASYGTNGGVDWISDTRNFIVLTEKDGWRHAYLVSGEGKKEILLTPGEYDVIGRAGMDEDKGWFYYYASPDNGTQKYLYRVRIDGKGKAERITPIDQPGTHHYTISPDGKWAFHTFSSANTPPVTELIGLPEHNVKRVLEGNRELHEKVILLDPQPKEFLTLDIGDGIKMDAWMIKPVDFDPAAKYPVFVYVYGEPHGQTVMDSWGHAMTDYHRVIADLGYLVVSIDNRGTPSPKGAAWRRAVAGRLGPLSTDEQAAALQELGRTRPYVDLSRVGIWGWSGGGSNTLNAMFRKPDVYDVGIAVAPKPQPHLYNAWFQEIYMNTPEVNPEGYRQSAPINFAEGLKGDLLIIHGTGETNTHLEITEGLVDRLIELGKPFDYMTYPNRNHGLSEGKGTSLHLRLYMVRYLLNHLPAGPQ</sequence>
<evidence type="ECO:0000256" key="1">
    <source>
        <dbReference type="SAM" id="SignalP"/>
    </source>
</evidence>
<name>A0A1H6TIB1_9BACT</name>
<dbReference type="OrthoDB" id="9812921at2"/>
<dbReference type="EMBL" id="FNZH01000001">
    <property type="protein sequence ID" value="SEI75945.1"/>
    <property type="molecule type" value="Genomic_DNA"/>
</dbReference>
<dbReference type="SUPFAM" id="SSF82171">
    <property type="entry name" value="DPP6 N-terminal domain-like"/>
    <property type="match status" value="1"/>
</dbReference>
<dbReference type="Proteomes" id="UP000199403">
    <property type="component" value="Unassembled WGS sequence"/>
</dbReference>
<dbReference type="SUPFAM" id="SSF53474">
    <property type="entry name" value="alpha/beta-Hydrolases"/>
    <property type="match status" value="1"/>
</dbReference>